<name>A0A4R6RTQ7_9MICO</name>
<dbReference type="AlphaFoldDB" id="A0A4R6RTQ7"/>
<dbReference type="EMBL" id="SNYA01000007">
    <property type="protein sequence ID" value="TDP90293.1"/>
    <property type="molecule type" value="Genomic_DNA"/>
</dbReference>
<proteinExistence type="predicted"/>
<reference evidence="1 2" key="1">
    <citation type="submission" date="2019-03" db="EMBL/GenBank/DDBJ databases">
        <title>Genomic analyses of the natural microbiome of Caenorhabditis elegans.</title>
        <authorList>
            <person name="Samuel B."/>
        </authorList>
    </citation>
    <scope>NUCLEOTIDE SEQUENCE [LARGE SCALE GENOMIC DNA]</scope>
    <source>
        <strain evidence="1 2">JUb18</strain>
    </source>
</reference>
<sequence>MSVNGKIQHIAASDVSTLTDPYGVRGAPSYSAGYSAGLMKCTTNSGE</sequence>
<keyword evidence="2" id="KW-1185">Reference proteome</keyword>
<organism evidence="1 2">
    <name type="scientific">Leucobacter luti</name>
    <dbReference type="NCBI Taxonomy" id="340320"/>
    <lineage>
        <taxon>Bacteria</taxon>
        <taxon>Bacillati</taxon>
        <taxon>Actinomycetota</taxon>
        <taxon>Actinomycetes</taxon>
        <taxon>Micrococcales</taxon>
        <taxon>Microbacteriaceae</taxon>
        <taxon>Leucobacter</taxon>
    </lineage>
</organism>
<evidence type="ECO:0000313" key="2">
    <source>
        <dbReference type="Proteomes" id="UP000295601"/>
    </source>
</evidence>
<accession>A0A4R6RTQ7</accession>
<comment type="caution">
    <text evidence="1">The sequence shown here is derived from an EMBL/GenBank/DDBJ whole genome shotgun (WGS) entry which is preliminary data.</text>
</comment>
<dbReference type="RefSeq" id="WP_166644347.1">
    <property type="nucleotide sequence ID" value="NZ_SNYA01000007.1"/>
</dbReference>
<gene>
    <name evidence="1" type="ORF">EDF62_2861</name>
</gene>
<evidence type="ECO:0000313" key="1">
    <source>
        <dbReference type="EMBL" id="TDP90293.1"/>
    </source>
</evidence>
<protein>
    <submittedName>
        <fullName evidence="1">Uncharacterized protein</fullName>
    </submittedName>
</protein>
<dbReference type="Proteomes" id="UP000295601">
    <property type="component" value="Unassembled WGS sequence"/>
</dbReference>